<dbReference type="Proteomes" id="UP000095200">
    <property type="component" value="Unassembled WGS sequence"/>
</dbReference>
<organism evidence="3 4">
    <name type="scientific">Desulfoplanes formicivorans</name>
    <dbReference type="NCBI Taxonomy" id="1592317"/>
    <lineage>
        <taxon>Bacteria</taxon>
        <taxon>Pseudomonadati</taxon>
        <taxon>Thermodesulfobacteriota</taxon>
        <taxon>Desulfovibrionia</taxon>
        <taxon>Desulfovibrionales</taxon>
        <taxon>Desulfoplanaceae</taxon>
        <taxon>Desulfoplanes</taxon>
    </lineage>
</organism>
<comment type="caution">
    <text evidence="3">The sequence shown here is derived from an EMBL/GenBank/DDBJ whole genome shotgun (WGS) entry which is preliminary data.</text>
</comment>
<keyword evidence="4" id="KW-1185">Reference proteome</keyword>
<sequence>MASKGKRKQEKALKRRLRKKNNAIPVLDDLGSYFTEFLLRSVYLYSLRHGQESIPQVTARIKELVSEKRFDKLALLLGVDKMPREKAQILAYRAMAAQDPLRARQLMLKALELDLSNMDALMWQTRHDFETSQGDCAEILGRMQAIVDLGARIHGPQVNNMQGRLHEIPIARPYLRALNTLFTTLMDCKQGQEALAVGQQLLSLCPGDMFDIQNRVKALKDRLGMARTDAAEDDVERPVDAPPSGTLSSLDPERAVVLEEISELLKDFCQHRENTDFTALTLKAASLLCQDPSCPVHRGKRASWASGIVYALAQVNGMIGSSGQESFQPVLIHTHFKVSSSTTSKKSTQIKKFLQIGPDNPQWLLDS</sequence>
<feature type="domain" description="DUF6398" evidence="2">
    <location>
        <begin position="260"/>
        <end position="365"/>
    </location>
</feature>
<evidence type="ECO:0000256" key="1">
    <source>
        <dbReference type="SAM" id="MobiDB-lite"/>
    </source>
</evidence>
<dbReference type="RefSeq" id="WP_069859483.1">
    <property type="nucleotide sequence ID" value="NZ_BDFE01000017.1"/>
</dbReference>
<name>A0A194AJI3_9BACT</name>
<feature type="region of interest" description="Disordered" evidence="1">
    <location>
        <begin position="227"/>
        <end position="248"/>
    </location>
</feature>
<evidence type="ECO:0000313" key="3">
    <source>
        <dbReference type="EMBL" id="GAU09216.1"/>
    </source>
</evidence>
<dbReference type="InterPro" id="IPR045651">
    <property type="entry name" value="DUF6398"/>
</dbReference>
<dbReference type="STRING" id="1592317.DPF_1937"/>
<dbReference type="AlphaFoldDB" id="A0A194AJI3"/>
<reference evidence="4" key="1">
    <citation type="submission" date="2016-06" db="EMBL/GenBank/DDBJ databases">
        <title>Draft genome sequence of Desulfoplanes formicivorans strain Pf12B.</title>
        <authorList>
            <person name="Watanabe M."/>
            <person name="Kojima H."/>
            <person name="Fukui M."/>
        </authorList>
    </citation>
    <scope>NUCLEOTIDE SEQUENCE [LARGE SCALE GENOMIC DNA]</scope>
    <source>
        <strain evidence="4">Pf12B</strain>
    </source>
</reference>
<gene>
    <name evidence="3" type="ORF">DPF_1937</name>
</gene>
<protein>
    <recommendedName>
        <fullName evidence="2">DUF6398 domain-containing protein</fullName>
    </recommendedName>
</protein>
<dbReference type="EMBL" id="BDFE01000017">
    <property type="protein sequence ID" value="GAU09216.1"/>
    <property type="molecule type" value="Genomic_DNA"/>
</dbReference>
<evidence type="ECO:0000313" key="4">
    <source>
        <dbReference type="Proteomes" id="UP000095200"/>
    </source>
</evidence>
<evidence type="ECO:0000259" key="2">
    <source>
        <dbReference type="Pfam" id="PF19935"/>
    </source>
</evidence>
<proteinExistence type="predicted"/>
<dbReference type="OrthoDB" id="6399948at2"/>
<dbReference type="SUPFAM" id="SSF48452">
    <property type="entry name" value="TPR-like"/>
    <property type="match status" value="1"/>
</dbReference>
<accession>A0A194AJI3</accession>
<dbReference type="Pfam" id="PF19935">
    <property type="entry name" value="DUF6398"/>
    <property type="match status" value="1"/>
</dbReference>
<dbReference type="InterPro" id="IPR011990">
    <property type="entry name" value="TPR-like_helical_dom_sf"/>
</dbReference>